<feature type="compositionally biased region" description="Basic and acidic residues" evidence="9">
    <location>
        <begin position="167"/>
        <end position="181"/>
    </location>
</feature>
<name>A0AAN9TCV9_9HEMI</name>
<comment type="subcellular location">
    <subcellularLocation>
        <location evidence="1">Nucleus</location>
    </subcellularLocation>
</comment>
<reference evidence="10 11" key="1">
    <citation type="submission" date="2024-03" db="EMBL/GenBank/DDBJ databases">
        <title>Adaptation during the transition from Ophiocordyceps entomopathogen to insect associate is accompanied by gene loss and intensified selection.</title>
        <authorList>
            <person name="Ward C.M."/>
            <person name="Onetto C.A."/>
            <person name="Borneman A.R."/>
        </authorList>
    </citation>
    <scope>NUCLEOTIDE SEQUENCE [LARGE SCALE GENOMIC DNA]</scope>
    <source>
        <strain evidence="10">AWRI1</strain>
        <tissue evidence="10">Single Adult Female</tissue>
    </source>
</reference>
<keyword evidence="4" id="KW-0862">Zinc</keyword>
<gene>
    <name evidence="10" type="ORF">V9T40_004770</name>
</gene>
<proteinExistence type="predicted"/>
<keyword evidence="7" id="KW-0804">Transcription</keyword>
<accession>A0AAN9TCV9</accession>
<dbReference type="GO" id="GO:0006357">
    <property type="term" value="P:regulation of transcription by RNA polymerase II"/>
    <property type="evidence" value="ECO:0007669"/>
    <property type="project" value="TreeGrafter"/>
</dbReference>
<keyword evidence="11" id="KW-1185">Reference proteome</keyword>
<evidence type="ECO:0000256" key="5">
    <source>
        <dbReference type="ARBA" id="ARBA00023015"/>
    </source>
</evidence>
<keyword evidence="2" id="KW-0479">Metal-binding</keyword>
<evidence type="ECO:0000256" key="2">
    <source>
        <dbReference type="ARBA" id="ARBA00022723"/>
    </source>
</evidence>
<dbReference type="SMART" id="SM01366">
    <property type="entry name" value="c-clamp"/>
    <property type="match status" value="1"/>
</dbReference>
<evidence type="ECO:0000256" key="1">
    <source>
        <dbReference type="ARBA" id="ARBA00004123"/>
    </source>
</evidence>
<feature type="region of interest" description="Disordered" evidence="9">
    <location>
        <begin position="162"/>
        <end position="182"/>
    </location>
</feature>
<dbReference type="AlphaFoldDB" id="A0AAN9TCV9"/>
<evidence type="ECO:0000256" key="9">
    <source>
        <dbReference type="SAM" id="MobiDB-lite"/>
    </source>
</evidence>
<evidence type="ECO:0000256" key="3">
    <source>
        <dbReference type="ARBA" id="ARBA00022771"/>
    </source>
</evidence>
<dbReference type="GO" id="GO:0008270">
    <property type="term" value="F:zinc ion binding"/>
    <property type="evidence" value="ECO:0007669"/>
    <property type="project" value="UniProtKB-KW"/>
</dbReference>
<dbReference type="Proteomes" id="UP001367676">
    <property type="component" value="Unassembled WGS sequence"/>
</dbReference>
<keyword evidence="6" id="KW-0238">DNA-binding</keyword>
<dbReference type="GO" id="GO:0000978">
    <property type="term" value="F:RNA polymerase II cis-regulatory region sequence-specific DNA binding"/>
    <property type="evidence" value="ECO:0007669"/>
    <property type="project" value="TreeGrafter"/>
</dbReference>
<comment type="caution">
    <text evidence="10">The sequence shown here is derived from an EMBL/GenBank/DDBJ whole genome shotgun (WGS) entry which is preliminary data.</text>
</comment>
<organism evidence="10 11">
    <name type="scientific">Parthenolecanium corni</name>
    <dbReference type="NCBI Taxonomy" id="536013"/>
    <lineage>
        <taxon>Eukaryota</taxon>
        <taxon>Metazoa</taxon>
        <taxon>Ecdysozoa</taxon>
        <taxon>Arthropoda</taxon>
        <taxon>Hexapoda</taxon>
        <taxon>Insecta</taxon>
        <taxon>Pterygota</taxon>
        <taxon>Neoptera</taxon>
        <taxon>Paraneoptera</taxon>
        <taxon>Hemiptera</taxon>
        <taxon>Sternorrhyncha</taxon>
        <taxon>Coccoidea</taxon>
        <taxon>Coccidae</taxon>
        <taxon>Parthenolecanium</taxon>
    </lineage>
</organism>
<dbReference type="EMBL" id="JBBCAQ010000032">
    <property type="protein sequence ID" value="KAK7583807.1"/>
    <property type="molecule type" value="Genomic_DNA"/>
</dbReference>
<protein>
    <recommendedName>
        <fullName evidence="12">C2H2-type domain-containing protein</fullName>
    </recommendedName>
</protein>
<evidence type="ECO:0000256" key="6">
    <source>
        <dbReference type="ARBA" id="ARBA00023125"/>
    </source>
</evidence>
<keyword evidence="3" id="KW-0863">Zinc-finger</keyword>
<evidence type="ECO:0000256" key="4">
    <source>
        <dbReference type="ARBA" id="ARBA00022833"/>
    </source>
</evidence>
<sequence length="286" mass="31803">MTKPELSPVAARLGPLKVLRSTRREWRTTVRRAPPRLPSNSAAGNWATAYVESRMWRPGLGDGVLGVIVAVRGRVALTTKYGSPLAGTPTYMNRTLFQCTWPGCVVITTSCDSIEAHVRTAHLGPRGEVSSSDNGYGDEDVDFDDHEEEFYYTEIELEEAYSPPTLSHRDMARPPHEDPEYQKSLLNSSLPYSRRFASAGPINIPKSTNANTAPWSFSATNVPLSTASPVKHLKLSFSAPASKLPSSPTRRVRGETKKCRKVYGMEHRDQWCTQCKWKKACSRFGD</sequence>
<evidence type="ECO:0000313" key="10">
    <source>
        <dbReference type="EMBL" id="KAK7583807.1"/>
    </source>
</evidence>
<dbReference type="GO" id="GO:0005634">
    <property type="term" value="C:nucleus"/>
    <property type="evidence" value="ECO:0007669"/>
    <property type="project" value="UniProtKB-SubCell"/>
</dbReference>
<evidence type="ECO:0008006" key="12">
    <source>
        <dbReference type="Google" id="ProtNLM"/>
    </source>
</evidence>
<dbReference type="PANTHER" id="PTHR13006:SF9">
    <property type="entry name" value="GLUCOSE TRANSPORTER 4 ENHANCER FACTOR, ISOFORM G"/>
    <property type="match status" value="1"/>
</dbReference>
<keyword evidence="5" id="KW-0805">Transcription regulation</keyword>
<evidence type="ECO:0000256" key="7">
    <source>
        <dbReference type="ARBA" id="ARBA00023163"/>
    </source>
</evidence>
<dbReference type="GO" id="GO:0003700">
    <property type="term" value="F:DNA-binding transcription factor activity"/>
    <property type="evidence" value="ECO:0007669"/>
    <property type="project" value="TreeGrafter"/>
</dbReference>
<dbReference type="InterPro" id="IPR052253">
    <property type="entry name" value="CR1/CR2-DNA-binding_regulator"/>
</dbReference>
<keyword evidence="8" id="KW-0539">Nucleus</keyword>
<dbReference type="PANTHER" id="PTHR13006">
    <property type="entry name" value="PAPILLOMAVIRUS REGULATORY FACTOR PRF-1"/>
    <property type="match status" value="1"/>
</dbReference>
<evidence type="ECO:0000256" key="8">
    <source>
        <dbReference type="ARBA" id="ARBA00023242"/>
    </source>
</evidence>
<evidence type="ECO:0000313" key="11">
    <source>
        <dbReference type="Proteomes" id="UP001367676"/>
    </source>
</evidence>